<evidence type="ECO:0000313" key="14">
    <source>
        <dbReference type="Proteomes" id="UP001465755"/>
    </source>
</evidence>
<feature type="transmembrane region" description="Helical" evidence="11">
    <location>
        <begin position="403"/>
        <end position="421"/>
    </location>
</feature>
<dbReference type="GO" id="GO:0000148">
    <property type="term" value="C:1,3-beta-D-glucan synthase complex"/>
    <property type="evidence" value="ECO:0007669"/>
    <property type="project" value="InterPro"/>
</dbReference>
<dbReference type="PANTHER" id="PTHR12741:SF48">
    <property type="entry name" value="1,3-BETA-GLUCAN SYNTHASE COMPONENT FKS1-RELATED"/>
    <property type="match status" value="1"/>
</dbReference>
<comment type="catalytic activity">
    <reaction evidence="9">
        <text>[(1-&gt;3)-beta-D-glucosyl](n) + UDP-alpha-D-glucose = [(1-&gt;3)-beta-D-glucosyl](n+1) + UDP + H(+)</text>
        <dbReference type="Rhea" id="RHEA:21476"/>
        <dbReference type="Rhea" id="RHEA-COMP:11146"/>
        <dbReference type="Rhea" id="RHEA-COMP:14303"/>
        <dbReference type="ChEBI" id="CHEBI:15378"/>
        <dbReference type="ChEBI" id="CHEBI:37671"/>
        <dbReference type="ChEBI" id="CHEBI:58223"/>
        <dbReference type="ChEBI" id="CHEBI:58885"/>
        <dbReference type="EC" id="2.4.1.34"/>
    </reaction>
</comment>
<evidence type="ECO:0000259" key="12">
    <source>
        <dbReference type="SMART" id="SM01205"/>
    </source>
</evidence>
<evidence type="ECO:0000256" key="2">
    <source>
        <dbReference type="ARBA" id="ARBA00009040"/>
    </source>
</evidence>
<comment type="subcellular location">
    <subcellularLocation>
        <location evidence="1">Membrane</location>
        <topology evidence="1">Multi-pass membrane protein</topology>
    </subcellularLocation>
</comment>
<dbReference type="EMBL" id="JALJOQ010000080">
    <property type="protein sequence ID" value="KAK9800796.1"/>
    <property type="molecule type" value="Genomic_DNA"/>
</dbReference>
<feature type="transmembrane region" description="Helical" evidence="11">
    <location>
        <begin position="1381"/>
        <end position="1404"/>
    </location>
</feature>
<evidence type="ECO:0000256" key="11">
    <source>
        <dbReference type="SAM" id="Phobius"/>
    </source>
</evidence>
<comment type="caution">
    <text evidence="13">The sequence shown here is derived from an EMBL/GenBank/DDBJ whole genome shotgun (WGS) entry which is preliminary data.</text>
</comment>
<feature type="transmembrane region" description="Helical" evidence="11">
    <location>
        <begin position="1691"/>
        <end position="1710"/>
    </location>
</feature>
<name>A0AAW1P0A7_9CHLO</name>
<gene>
    <name evidence="13" type="ORF">WJX73_005277</name>
</gene>
<feature type="region of interest" description="Disordered" evidence="10">
    <location>
        <begin position="643"/>
        <end position="662"/>
    </location>
</feature>
<keyword evidence="8 11" id="KW-0472">Membrane</keyword>
<sequence length="1817" mass="206249">MASRESLAAPNQTPQGCFDQAVHELHNKIFAPYWQWRQQVNYALIGDARPHHEMQAVVWRAPFVKLKLAFNQLRSSTWWGFSRCACSTRDTEKQLSYDVKLRRLALYFLIYSESANLRTMPECMWWLFWVLAADLHTDYQVSSHSKNGAHPVTDGPYHFLTAIQPIFDILAEEVPKNSVKKVTDRGQQILQADKDHSQRLNYDDINECFAAPDTVQRLCKALSGKRQAAGMVKYEQLKRMQQQDYESIFCKTFVEHRLLINPYRSYFRVSTFHILWFQIILTCNWLDSLGLLTTVVLTHAGLCLLCQASTAYMWLLTWISGVRTHRLKRSLVKSSILSGLWVGINVWLWFLFAGKMWTNCYFRESAWLHSWMSWHCNACHPVHLRFPHKTPVLVTWDLSDFTFLGYGVLVGAHFLIADFRIGYNPLSSRASCYYLQPACNLQLPWHVRLRNIIFWAFVLTAKAFFDWFAVVGPLREPIYLLFYKSEVPQHWAICLCIVRAAPNFIAAMFDTGIFYMVVAALWGLVKGFAYLNLGTPVSFEDLRAEFHSAPQLFATYMLPKAHRRRRQGGKSLLKSLLGMQKEHASQQAPKPASRVVLWQLFANTWNMFIDELHSSDHLSAEEQKQLKFVCLKQHEVRLQHPALEGTWQKSGEDESAASQHSALEGSMHVPQGLDALDKLYNGTIMPAFFHSGSQQKAVQLVREIVSTKGPGLPSAMQLQDGVLKHIQELLEQIERVTDVLRGFHENFKHWSDADKAHAHAEVQKVYNGFCTLATSLRTKLEENQAECGCLKLGKSSPRSMKEFINVLDDWLKTVPAQHEHSDLALCELPARFLATPIMQAAQQLAMTAKPGAQVFRPKSSHAQRVLRFFLGSLQNNSLKAAPDLRSMRSLTTLTPHYSEQVMFPMTPEALGEIYQKEREASMGCERAADAAQQLVNEAKKTGMLDLTNPHFKDSSIIACLRSIHQDEWANFSARMKNILMKYHGKAWQDSALSEQELLLSEADFRSNPLLQDPGIESTLLKELMKWAAFRLPQLYRTVSGMSCYAAAMAHHAAMQSYHTACNDPKAVNWDMQRHKYSYVVASQLYGTDRNETRDPNSAWRALGVEHLLQDFPDVVRIAFLEPAVAHSGCKHMQYSTLAVGDNGSSGDGGTVHPRVRYRMKLPTSDSNFKRTPILGEGKPENQNHAIIFAFGEALQSIDANQDANFAEALKMPHLLGEFGSESALDADKDNVALVGFREWIFSEENGAPASFAAATEFVFGTITQRVMQDPGACRFHYGHPDLWNKLWIMTRGGLSKACKGLHISEDVFAGYKHMLLGGQFKYKEYLEVGKGRDMSFAAINGFERKVAAGNGEQVLSRDVYRLATRMDFFRLMSWYHTGNGFYINCYLIMLGVYITVISWLILVVTGKQILYTDWGQAYDVITGKSLALSSLQVGQLGALGIIMYVVECGLEQGILKMTGKVLHHFVTGSLLFFIFRARTSAYHFLEDVVWGGASYVDTGRGVPLTRLSFVQLYSDYARSHIYWAVQLFVLLLLLHLVGIVNFWVNVWGPAFVCFTMLAAPLWFNPNCFSLQHVKEDFAAWRIWMRDGYDPKAKCTWSRWHTNQFSKRHNSNQDLAHPFSCLLVALISKMPSAFVAVMVVAFGIQTKHYGRCQTPGITCNKWTLWLLSVVCFTGFAMLLVLVQACGRRLRRLAQLTLFAGIIALSVVFARIYLPGSQSHGHDLYMLVFLDFQSILVLSQLAMVAEQLMHHVPGGKYPAGYIRGAVSLTYWVADYAIGFAYFLVLFVLAHTQVAQWLQSLLLFNSTFTKHSMLGQLLKK</sequence>
<dbReference type="GO" id="GO:0008360">
    <property type="term" value="P:regulation of cell shape"/>
    <property type="evidence" value="ECO:0007669"/>
    <property type="project" value="UniProtKB-KW"/>
</dbReference>
<dbReference type="Pfam" id="PF14288">
    <property type="entry name" value="FKS1_dom1"/>
    <property type="match status" value="1"/>
</dbReference>
<evidence type="ECO:0000256" key="9">
    <source>
        <dbReference type="ARBA" id="ARBA00047777"/>
    </source>
</evidence>
<dbReference type="Proteomes" id="UP001465755">
    <property type="component" value="Unassembled WGS sequence"/>
</dbReference>
<feature type="transmembrane region" description="Helical" evidence="11">
    <location>
        <begin position="1663"/>
        <end position="1684"/>
    </location>
</feature>
<feature type="transmembrane region" description="Helical" evidence="11">
    <location>
        <begin position="1521"/>
        <end position="1540"/>
    </location>
</feature>
<feature type="transmembrane region" description="Helical" evidence="11">
    <location>
        <begin position="1457"/>
        <end position="1475"/>
    </location>
</feature>
<dbReference type="PANTHER" id="PTHR12741">
    <property type="entry name" value="LYST-INTERACTING PROTEIN LIP5 DOPAMINE RESPONSIVE PROTEIN DRG-1"/>
    <property type="match status" value="1"/>
</dbReference>
<evidence type="ECO:0000256" key="6">
    <source>
        <dbReference type="ARBA" id="ARBA00022692"/>
    </source>
</evidence>
<evidence type="ECO:0000313" key="13">
    <source>
        <dbReference type="EMBL" id="KAK9800796.1"/>
    </source>
</evidence>
<evidence type="ECO:0000256" key="1">
    <source>
        <dbReference type="ARBA" id="ARBA00004141"/>
    </source>
</evidence>
<dbReference type="SMART" id="SM01205">
    <property type="entry name" value="FKS1_dom1"/>
    <property type="match status" value="1"/>
</dbReference>
<protein>
    <recommendedName>
        <fullName evidence="3">1,3-beta-glucan synthase</fullName>
        <ecNumber evidence="3">2.4.1.34</ecNumber>
    </recommendedName>
</protein>
<evidence type="ECO:0000256" key="5">
    <source>
        <dbReference type="ARBA" id="ARBA00022679"/>
    </source>
</evidence>
<feature type="transmembrane region" description="Helical" evidence="11">
    <location>
        <begin position="1722"/>
        <end position="1743"/>
    </location>
</feature>
<dbReference type="GO" id="GO:0005886">
    <property type="term" value="C:plasma membrane"/>
    <property type="evidence" value="ECO:0007669"/>
    <property type="project" value="TreeGrafter"/>
</dbReference>
<reference evidence="13 14" key="1">
    <citation type="journal article" date="2024" name="Nat. Commun.">
        <title>Phylogenomics reveals the evolutionary origins of lichenization in chlorophyte algae.</title>
        <authorList>
            <person name="Puginier C."/>
            <person name="Libourel C."/>
            <person name="Otte J."/>
            <person name="Skaloud P."/>
            <person name="Haon M."/>
            <person name="Grisel S."/>
            <person name="Petersen M."/>
            <person name="Berrin J.G."/>
            <person name="Delaux P.M."/>
            <person name="Dal Grande F."/>
            <person name="Keller J."/>
        </authorList>
    </citation>
    <scope>NUCLEOTIDE SEQUENCE [LARGE SCALE GENOMIC DNA]</scope>
    <source>
        <strain evidence="13 14">SAG 2036</strain>
    </source>
</reference>
<dbReference type="GO" id="GO:0006075">
    <property type="term" value="P:(1-&gt;3)-beta-D-glucan biosynthetic process"/>
    <property type="evidence" value="ECO:0007669"/>
    <property type="project" value="InterPro"/>
</dbReference>
<feature type="transmembrane region" description="Helical" evidence="11">
    <location>
        <begin position="1614"/>
        <end position="1643"/>
    </location>
</feature>
<keyword evidence="5" id="KW-0808">Transferase</keyword>
<dbReference type="Pfam" id="PF02364">
    <property type="entry name" value="Glucan_synthase"/>
    <property type="match status" value="1"/>
</dbReference>
<feature type="transmembrane region" description="Helical" evidence="11">
    <location>
        <begin position="513"/>
        <end position="533"/>
    </location>
</feature>
<keyword evidence="14" id="KW-1185">Reference proteome</keyword>
<proteinExistence type="inferred from homology"/>
<feature type="domain" description="1,3-beta-glucan synthase component FKS1-like" evidence="12">
    <location>
        <begin position="98"/>
        <end position="223"/>
    </location>
</feature>
<evidence type="ECO:0000256" key="7">
    <source>
        <dbReference type="ARBA" id="ARBA00022989"/>
    </source>
</evidence>
<dbReference type="EC" id="2.4.1.34" evidence="3"/>
<feature type="transmembrane region" description="Helical" evidence="11">
    <location>
        <begin position="1546"/>
        <end position="1564"/>
    </location>
</feature>
<dbReference type="InterPro" id="IPR026899">
    <property type="entry name" value="FKS1-like_dom1"/>
</dbReference>
<feature type="transmembrane region" description="Helical" evidence="11">
    <location>
        <begin position="299"/>
        <end position="319"/>
    </location>
</feature>
<keyword evidence="4" id="KW-0328">Glycosyltransferase</keyword>
<evidence type="ECO:0000256" key="4">
    <source>
        <dbReference type="ARBA" id="ARBA00022676"/>
    </source>
</evidence>
<dbReference type="GO" id="GO:0003843">
    <property type="term" value="F:1,3-beta-D-glucan synthase activity"/>
    <property type="evidence" value="ECO:0007669"/>
    <property type="project" value="UniProtKB-EC"/>
</dbReference>
<dbReference type="InterPro" id="IPR003440">
    <property type="entry name" value="Glyco_trans_48_dom"/>
</dbReference>
<evidence type="ECO:0000256" key="8">
    <source>
        <dbReference type="ARBA" id="ARBA00023136"/>
    </source>
</evidence>
<keyword evidence="6 11" id="KW-0812">Transmembrane</keyword>
<evidence type="ECO:0000256" key="10">
    <source>
        <dbReference type="SAM" id="MobiDB-lite"/>
    </source>
</evidence>
<comment type="similarity">
    <text evidence="2">Belongs to the glycosyltransferase 48 family.</text>
</comment>
<keyword evidence="7 11" id="KW-1133">Transmembrane helix</keyword>
<feature type="transmembrane region" description="Helical" evidence="11">
    <location>
        <begin position="331"/>
        <end position="352"/>
    </location>
</feature>
<accession>A0AAW1P0A7</accession>
<organism evidence="13 14">
    <name type="scientific">Symbiochloris irregularis</name>
    <dbReference type="NCBI Taxonomy" id="706552"/>
    <lineage>
        <taxon>Eukaryota</taxon>
        <taxon>Viridiplantae</taxon>
        <taxon>Chlorophyta</taxon>
        <taxon>core chlorophytes</taxon>
        <taxon>Trebouxiophyceae</taxon>
        <taxon>Trebouxiales</taxon>
        <taxon>Trebouxiaceae</taxon>
        <taxon>Symbiochloris</taxon>
    </lineage>
</organism>
<evidence type="ECO:0000256" key="3">
    <source>
        <dbReference type="ARBA" id="ARBA00012589"/>
    </source>
</evidence>